<reference evidence="2" key="1">
    <citation type="submission" date="2019-10" db="EMBL/GenBank/DDBJ databases">
        <title>Lacipirellula parvula gen. nov., sp. nov., representing a lineage of planctomycetes widespread in freshwater anoxic habitats, and description of the family Lacipirellulaceae.</title>
        <authorList>
            <person name="Dedysh S.N."/>
            <person name="Kulichevskaya I.S."/>
            <person name="Beletsky A.V."/>
            <person name="Rakitin A.L."/>
            <person name="Mardanov A.V."/>
            <person name="Ivanova A.A."/>
            <person name="Saltykova V.X."/>
            <person name="Rijpstra W.I.C."/>
            <person name="Sinninghe Damste J.S."/>
            <person name="Ravin N.V."/>
        </authorList>
    </citation>
    <scope>NUCLEOTIDE SEQUENCE [LARGE SCALE GENOMIC DNA]</scope>
    <source>
        <strain evidence="2">PX69</strain>
    </source>
</reference>
<evidence type="ECO:0000313" key="1">
    <source>
        <dbReference type="EMBL" id="BBO31716.1"/>
    </source>
</evidence>
<gene>
    <name evidence="1" type="ORF">PLANPX_1328</name>
</gene>
<keyword evidence="2" id="KW-1185">Reference proteome</keyword>
<organism evidence="1 2">
    <name type="scientific">Lacipirellula parvula</name>
    <dbReference type="NCBI Taxonomy" id="2650471"/>
    <lineage>
        <taxon>Bacteria</taxon>
        <taxon>Pseudomonadati</taxon>
        <taxon>Planctomycetota</taxon>
        <taxon>Planctomycetia</taxon>
        <taxon>Pirellulales</taxon>
        <taxon>Lacipirellulaceae</taxon>
        <taxon>Lacipirellula</taxon>
    </lineage>
</organism>
<dbReference type="AlphaFoldDB" id="A0A5K7XBI8"/>
<dbReference type="Proteomes" id="UP000326837">
    <property type="component" value="Chromosome"/>
</dbReference>
<sequence>MQLEISPENAAFLQSQVAAGRFQSPDAALEAAIALLKRRVELREHVLKGCDQLDRGEYIELDDEGLEKFFNELFNIAGV</sequence>
<dbReference type="EMBL" id="AP021861">
    <property type="protein sequence ID" value="BBO31716.1"/>
    <property type="molecule type" value="Genomic_DNA"/>
</dbReference>
<evidence type="ECO:0008006" key="3">
    <source>
        <dbReference type="Google" id="ProtNLM"/>
    </source>
</evidence>
<dbReference type="KEGG" id="lpav:PLANPX_1328"/>
<dbReference type="InterPro" id="IPR038296">
    <property type="entry name" value="ParD_sf"/>
</dbReference>
<protein>
    <recommendedName>
        <fullName evidence="3">ParD protein</fullName>
    </recommendedName>
</protein>
<name>A0A5K7XBI8_9BACT</name>
<proteinExistence type="predicted"/>
<evidence type="ECO:0000313" key="2">
    <source>
        <dbReference type="Proteomes" id="UP000326837"/>
    </source>
</evidence>
<dbReference type="RefSeq" id="WP_152097807.1">
    <property type="nucleotide sequence ID" value="NZ_AP021861.1"/>
</dbReference>
<accession>A0A5K7XBI8</accession>
<dbReference type="Gene3D" id="6.10.10.120">
    <property type="entry name" value="Antitoxin ParD1-like"/>
    <property type="match status" value="1"/>
</dbReference>